<dbReference type="Proteomes" id="UP001410795">
    <property type="component" value="Unassembled WGS sequence"/>
</dbReference>
<dbReference type="RefSeq" id="WP_221858049.1">
    <property type="nucleotide sequence ID" value="NZ_BAAAYV010000025.1"/>
</dbReference>
<evidence type="ECO:0008006" key="3">
    <source>
        <dbReference type="Google" id="ProtNLM"/>
    </source>
</evidence>
<evidence type="ECO:0000313" key="2">
    <source>
        <dbReference type="Proteomes" id="UP001410795"/>
    </source>
</evidence>
<gene>
    <name evidence="1" type="ORF">GCM10022202_33660</name>
</gene>
<dbReference type="EMBL" id="BAAAYV010000025">
    <property type="protein sequence ID" value="GAA3668847.1"/>
    <property type="molecule type" value="Genomic_DNA"/>
</dbReference>
<protein>
    <recommendedName>
        <fullName evidence="3">DUF4429 domain-containing protein</fullName>
    </recommendedName>
</protein>
<reference evidence="2" key="1">
    <citation type="journal article" date="2019" name="Int. J. Syst. Evol. Microbiol.">
        <title>The Global Catalogue of Microorganisms (GCM) 10K type strain sequencing project: providing services to taxonomists for standard genome sequencing and annotation.</title>
        <authorList>
            <consortium name="The Broad Institute Genomics Platform"/>
            <consortium name="The Broad Institute Genome Sequencing Center for Infectious Disease"/>
            <person name="Wu L."/>
            <person name="Ma J."/>
        </authorList>
    </citation>
    <scope>NUCLEOTIDE SEQUENCE [LARGE SCALE GENOMIC DNA]</scope>
    <source>
        <strain evidence="2">JCM 16546</strain>
    </source>
</reference>
<accession>A0ABP7BUI8</accession>
<name>A0ABP7BUI8_9MICO</name>
<proteinExistence type="predicted"/>
<comment type="caution">
    <text evidence="1">The sequence shown here is derived from an EMBL/GenBank/DDBJ whole genome shotgun (WGS) entry which is preliminary data.</text>
</comment>
<keyword evidence="2" id="KW-1185">Reference proteome</keyword>
<evidence type="ECO:0000313" key="1">
    <source>
        <dbReference type="EMBL" id="GAA3668847.1"/>
    </source>
</evidence>
<organism evidence="1 2">
    <name type="scientific">Microbacterium marinilacus</name>
    <dbReference type="NCBI Taxonomy" id="415209"/>
    <lineage>
        <taxon>Bacteria</taxon>
        <taxon>Bacillati</taxon>
        <taxon>Actinomycetota</taxon>
        <taxon>Actinomycetes</taxon>
        <taxon>Micrococcales</taxon>
        <taxon>Microbacteriaceae</taxon>
        <taxon>Microbacterium</taxon>
    </lineage>
</organism>
<sequence length="146" mass="15723">MADLAGAIAALRQLETPDSSVAVSGTVVEVEVRYRDVSQLTGGAGRGRAAFVVEVSFDEAAGEYRLRLVDQRASAQISTGGLSGSYSSTTMLSGTMRTRSFARGSHAGEQGYGQDFDSKPWQDAVVQRVEAHGWTRRKGFWGRLFS</sequence>